<sequence>MDSWFKVTSHVMTGAQLRPVTLKDGRKPLTTDQYHRNSDKPQNLSVDAGGPSLVAVVGNLRHLVPMVESHMVDLR</sequence>
<dbReference type="PaxDb" id="3218-PP1S117_106V6.1"/>
<evidence type="ECO:0000313" key="2">
    <source>
        <dbReference type="EMBL" id="PNR53241.1"/>
    </source>
</evidence>
<accession>A0A2K1KHH6</accession>
<protein>
    <submittedName>
        <fullName evidence="2 3">Uncharacterized protein</fullName>
    </submittedName>
</protein>
<reference evidence="2 4" key="1">
    <citation type="journal article" date="2008" name="Science">
        <title>The Physcomitrella genome reveals evolutionary insights into the conquest of land by plants.</title>
        <authorList>
            <person name="Rensing S."/>
            <person name="Lang D."/>
            <person name="Zimmer A."/>
            <person name="Terry A."/>
            <person name="Salamov A."/>
            <person name="Shapiro H."/>
            <person name="Nishiyama T."/>
            <person name="Perroud P.-F."/>
            <person name="Lindquist E."/>
            <person name="Kamisugi Y."/>
            <person name="Tanahashi T."/>
            <person name="Sakakibara K."/>
            <person name="Fujita T."/>
            <person name="Oishi K."/>
            <person name="Shin-I T."/>
            <person name="Kuroki Y."/>
            <person name="Toyoda A."/>
            <person name="Suzuki Y."/>
            <person name="Hashimoto A."/>
            <person name="Yamaguchi K."/>
            <person name="Sugano A."/>
            <person name="Kohara Y."/>
            <person name="Fujiyama A."/>
            <person name="Anterola A."/>
            <person name="Aoki S."/>
            <person name="Ashton N."/>
            <person name="Barbazuk W.B."/>
            <person name="Barker E."/>
            <person name="Bennetzen J."/>
            <person name="Bezanilla M."/>
            <person name="Blankenship R."/>
            <person name="Cho S.H."/>
            <person name="Dutcher S."/>
            <person name="Estelle M."/>
            <person name="Fawcett J.A."/>
            <person name="Gundlach H."/>
            <person name="Hanada K."/>
            <person name="Heyl A."/>
            <person name="Hicks K.A."/>
            <person name="Hugh J."/>
            <person name="Lohr M."/>
            <person name="Mayer K."/>
            <person name="Melkozernov A."/>
            <person name="Murata T."/>
            <person name="Nelson D."/>
            <person name="Pils B."/>
            <person name="Prigge M."/>
            <person name="Reiss B."/>
            <person name="Renner T."/>
            <person name="Rombauts S."/>
            <person name="Rushton P."/>
            <person name="Sanderfoot A."/>
            <person name="Schween G."/>
            <person name="Shiu S.-H."/>
            <person name="Stueber K."/>
            <person name="Theodoulou F.L."/>
            <person name="Tu H."/>
            <person name="Van de Peer Y."/>
            <person name="Verrier P.J."/>
            <person name="Waters E."/>
            <person name="Wood A."/>
            <person name="Yang L."/>
            <person name="Cove D."/>
            <person name="Cuming A."/>
            <person name="Hasebe M."/>
            <person name="Lucas S."/>
            <person name="Mishler D.B."/>
            <person name="Reski R."/>
            <person name="Grigoriev I."/>
            <person name="Quatrano R.S."/>
            <person name="Boore J.L."/>
        </authorList>
    </citation>
    <scope>NUCLEOTIDE SEQUENCE [LARGE SCALE GENOMIC DNA]</scope>
    <source>
        <strain evidence="3 4">cv. Gransden 2004</strain>
    </source>
</reference>
<reference evidence="2 4" key="2">
    <citation type="journal article" date="2018" name="Plant J.">
        <title>The Physcomitrella patens chromosome-scale assembly reveals moss genome structure and evolution.</title>
        <authorList>
            <person name="Lang D."/>
            <person name="Ullrich K.K."/>
            <person name="Murat F."/>
            <person name="Fuchs J."/>
            <person name="Jenkins J."/>
            <person name="Haas F.B."/>
            <person name="Piednoel M."/>
            <person name="Gundlach H."/>
            <person name="Van Bel M."/>
            <person name="Meyberg R."/>
            <person name="Vives C."/>
            <person name="Morata J."/>
            <person name="Symeonidi A."/>
            <person name="Hiss M."/>
            <person name="Muchero W."/>
            <person name="Kamisugi Y."/>
            <person name="Saleh O."/>
            <person name="Blanc G."/>
            <person name="Decker E.L."/>
            <person name="van Gessel N."/>
            <person name="Grimwood J."/>
            <person name="Hayes R.D."/>
            <person name="Graham S.W."/>
            <person name="Gunter L.E."/>
            <person name="McDaniel S.F."/>
            <person name="Hoernstein S.N.W."/>
            <person name="Larsson A."/>
            <person name="Li F.W."/>
            <person name="Perroud P.F."/>
            <person name="Phillips J."/>
            <person name="Ranjan P."/>
            <person name="Rokshar D.S."/>
            <person name="Rothfels C.J."/>
            <person name="Schneider L."/>
            <person name="Shu S."/>
            <person name="Stevenson D.W."/>
            <person name="Thummler F."/>
            <person name="Tillich M."/>
            <person name="Villarreal Aguilar J.C."/>
            <person name="Widiez T."/>
            <person name="Wong G.K."/>
            <person name="Wymore A."/>
            <person name="Zhang Y."/>
            <person name="Zimmer A.D."/>
            <person name="Quatrano R.S."/>
            <person name="Mayer K.F.X."/>
            <person name="Goodstein D."/>
            <person name="Casacuberta J.M."/>
            <person name="Vandepoele K."/>
            <person name="Reski R."/>
            <person name="Cuming A.C."/>
            <person name="Tuskan G.A."/>
            <person name="Maumus F."/>
            <person name="Salse J."/>
            <person name="Schmutz J."/>
            <person name="Rensing S.A."/>
        </authorList>
    </citation>
    <scope>NUCLEOTIDE SEQUENCE [LARGE SCALE GENOMIC DNA]</scope>
    <source>
        <strain evidence="3 4">cv. Gransden 2004</strain>
    </source>
</reference>
<dbReference type="EnsemblPlants" id="Pp3c6_29000V3.1">
    <property type="protein sequence ID" value="Pp3c6_29000V3.1"/>
    <property type="gene ID" value="Pp3c6_29000"/>
</dbReference>
<proteinExistence type="predicted"/>
<dbReference type="EMBL" id="ABEU02000006">
    <property type="protein sequence ID" value="PNR53241.1"/>
    <property type="molecule type" value="Genomic_DNA"/>
</dbReference>
<gene>
    <name evidence="2" type="ORF">PHYPA_009617</name>
</gene>
<feature type="region of interest" description="Disordered" evidence="1">
    <location>
        <begin position="25"/>
        <end position="47"/>
    </location>
</feature>
<evidence type="ECO:0000313" key="4">
    <source>
        <dbReference type="Proteomes" id="UP000006727"/>
    </source>
</evidence>
<dbReference type="AlphaFoldDB" id="A0A2K1KHH6"/>
<organism evidence="2">
    <name type="scientific">Physcomitrium patens</name>
    <name type="common">Spreading-leaved earth moss</name>
    <name type="synonym">Physcomitrella patens</name>
    <dbReference type="NCBI Taxonomy" id="3218"/>
    <lineage>
        <taxon>Eukaryota</taxon>
        <taxon>Viridiplantae</taxon>
        <taxon>Streptophyta</taxon>
        <taxon>Embryophyta</taxon>
        <taxon>Bryophyta</taxon>
        <taxon>Bryophytina</taxon>
        <taxon>Bryopsida</taxon>
        <taxon>Funariidae</taxon>
        <taxon>Funariales</taxon>
        <taxon>Funariaceae</taxon>
        <taxon>Physcomitrium</taxon>
    </lineage>
</organism>
<name>A0A2K1KHH6_PHYPA</name>
<evidence type="ECO:0000313" key="3">
    <source>
        <dbReference type="EnsemblPlants" id="Pp3c6_29000V3.1"/>
    </source>
</evidence>
<dbReference type="Gramene" id="Pp3c6_29000V3.1">
    <property type="protein sequence ID" value="Pp3c6_29000V3.1"/>
    <property type="gene ID" value="Pp3c6_29000"/>
</dbReference>
<feature type="compositionally biased region" description="Basic and acidic residues" evidence="1">
    <location>
        <begin position="25"/>
        <end position="39"/>
    </location>
</feature>
<reference evidence="3" key="3">
    <citation type="submission" date="2020-12" db="UniProtKB">
        <authorList>
            <consortium name="EnsemblPlants"/>
        </authorList>
    </citation>
    <scope>IDENTIFICATION</scope>
</reference>
<dbReference type="Proteomes" id="UP000006727">
    <property type="component" value="Chromosome 6"/>
</dbReference>
<evidence type="ECO:0000256" key="1">
    <source>
        <dbReference type="SAM" id="MobiDB-lite"/>
    </source>
</evidence>
<keyword evidence="4" id="KW-1185">Reference proteome</keyword>
<dbReference type="InParanoid" id="A0A2K1KHH6"/>